<protein>
    <submittedName>
        <fullName evidence="2">Type II toxin-antitoxin system PemK/MazF family toxin</fullName>
    </submittedName>
</protein>
<dbReference type="GeneID" id="61263543"/>
<dbReference type="EMBL" id="CP065738">
    <property type="protein sequence ID" value="QPT53406.1"/>
    <property type="molecule type" value="Genomic_DNA"/>
</dbReference>
<dbReference type="KEGG" id="rkr:I6G21_09075"/>
<dbReference type="Pfam" id="PF02452">
    <property type="entry name" value="PemK_toxin"/>
    <property type="match status" value="1"/>
</dbReference>
<dbReference type="SUPFAM" id="SSF50118">
    <property type="entry name" value="Cell growth inhibitor/plasmid maintenance toxic component"/>
    <property type="match status" value="1"/>
</dbReference>
<dbReference type="RefSeq" id="WP_129357512.1">
    <property type="nucleotide sequence ID" value="NZ_CP065738.1"/>
</dbReference>
<feature type="region of interest" description="Disordered" evidence="1">
    <location>
        <begin position="22"/>
        <end position="59"/>
    </location>
</feature>
<dbReference type="AlphaFoldDB" id="A0A7T3FA30"/>
<reference evidence="2 3" key="1">
    <citation type="submission" date="2020-12" db="EMBL/GenBank/DDBJ databases">
        <title>FDA dAtabase for Regulatory Grade micrObial Sequences (FDA-ARGOS): Supporting development and validation of Infectious Disease Dx tests.</title>
        <authorList>
            <person name="Sproer C."/>
            <person name="Gronow S."/>
            <person name="Severitt S."/>
            <person name="Schroder I."/>
            <person name="Tallon L."/>
            <person name="Sadzewicz L."/>
            <person name="Zhao X."/>
            <person name="Boylan J."/>
            <person name="Ott S."/>
            <person name="Bowen H."/>
            <person name="Vavikolanu K."/>
            <person name="Mehta A."/>
            <person name="Aluvathingal J."/>
            <person name="Nadendla S."/>
            <person name="Lowell S."/>
            <person name="Myers T."/>
            <person name="Yan Y."/>
            <person name="Sichtig H."/>
        </authorList>
    </citation>
    <scope>NUCLEOTIDE SEQUENCE [LARGE SCALE GENOMIC DNA]</scope>
    <source>
        <strain evidence="2 3">FDAARGOS_864</strain>
    </source>
</reference>
<proteinExistence type="predicted"/>
<gene>
    <name evidence="2" type="ORF">I6G21_09075</name>
</gene>
<sequence>MQIDRRTVTRVLRTAQRLWRRYASQQPETTRSSSSRRGSGAVAAPSEHRAGNTGAYPGDYTGALDAVYGPRPDGRPDPGEIVWTWVPYEEDHRRGKDRPVLLVGRDGRWLLGLMLTSKDHTNAAHRDDRYLDIGSGPWDRQGRASEILVDRVIRVDPGTVRREGAVLPREVFERVVRAVPRRR</sequence>
<dbReference type="Proteomes" id="UP000594975">
    <property type="component" value="Chromosome"/>
</dbReference>
<name>A0A7T3FA30_9MICC</name>
<dbReference type="InterPro" id="IPR003477">
    <property type="entry name" value="PemK-like"/>
</dbReference>
<evidence type="ECO:0000313" key="2">
    <source>
        <dbReference type="EMBL" id="QPT53406.1"/>
    </source>
</evidence>
<accession>A0A7T3FA30</accession>
<evidence type="ECO:0000256" key="1">
    <source>
        <dbReference type="SAM" id="MobiDB-lite"/>
    </source>
</evidence>
<evidence type="ECO:0000313" key="3">
    <source>
        <dbReference type="Proteomes" id="UP000594975"/>
    </source>
</evidence>
<dbReference type="GO" id="GO:0003677">
    <property type="term" value="F:DNA binding"/>
    <property type="evidence" value="ECO:0007669"/>
    <property type="project" value="InterPro"/>
</dbReference>
<organism evidence="2 3">
    <name type="scientific">Rothia kristinae</name>
    <dbReference type="NCBI Taxonomy" id="37923"/>
    <lineage>
        <taxon>Bacteria</taxon>
        <taxon>Bacillati</taxon>
        <taxon>Actinomycetota</taxon>
        <taxon>Actinomycetes</taxon>
        <taxon>Micrococcales</taxon>
        <taxon>Micrococcaceae</taxon>
        <taxon>Rothia</taxon>
    </lineage>
</organism>
<feature type="compositionally biased region" description="Low complexity" evidence="1">
    <location>
        <begin position="31"/>
        <end position="40"/>
    </location>
</feature>